<gene>
    <name evidence="2" type="ORF">ACD_71C00128G0002</name>
</gene>
<protein>
    <submittedName>
        <fullName evidence="2">Uncharacterized protein</fullName>
    </submittedName>
</protein>
<keyword evidence="1" id="KW-1133">Transmembrane helix</keyword>
<proteinExistence type="predicted"/>
<organism evidence="2">
    <name type="scientific">uncultured bacterium</name>
    <name type="common">gcode 4</name>
    <dbReference type="NCBI Taxonomy" id="1234023"/>
    <lineage>
        <taxon>Bacteria</taxon>
        <taxon>environmental samples</taxon>
    </lineage>
</organism>
<comment type="caution">
    <text evidence="2">The sequence shown here is derived from an EMBL/GenBank/DDBJ whole genome shotgun (WGS) entry which is preliminary data.</text>
</comment>
<feature type="transmembrane region" description="Helical" evidence="1">
    <location>
        <begin position="33"/>
        <end position="54"/>
    </location>
</feature>
<dbReference type="AlphaFoldDB" id="K2A364"/>
<sequence>MNKYIKIWILLLLSPIMVLILSYFDIWNDVLEFFGIMSIFVWIPLWLISIGFWISYSYSKDKSHGLVIQPTYKENELLQSRIFIWLPIMMGIWLYLLFSPSLSLIIKPADIIFIKSFFIGIPLLIIFAITYSYVKDRKGKLLKKRAYDIGIFLWILWLFWLYDKFSTIPLYYFLIIFFCLWLFWLVLFILSIFYTTKEIEEYLIEPSLKNTNQITDSNGVSSSNNNDLLEIEKEFFDEILKEWNLQEYQEYLAETKELYTDWIKDEQSEKRKEEIKVVLNYIDEEYKKYNLV</sequence>
<evidence type="ECO:0000313" key="2">
    <source>
        <dbReference type="EMBL" id="EKD44459.1"/>
    </source>
</evidence>
<dbReference type="EMBL" id="AMFJ01028859">
    <property type="protein sequence ID" value="EKD44459.1"/>
    <property type="molecule type" value="Genomic_DNA"/>
</dbReference>
<feature type="transmembrane region" description="Helical" evidence="1">
    <location>
        <begin position="146"/>
        <end position="162"/>
    </location>
</feature>
<keyword evidence="1" id="KW-0812">Transmembrane</keyword>
<name>K2A364_9BACT</name>
<evidence type="ECO:0000256" key="1">
    <source>
        <dbReference type="SAM" id="Phobius"/>
    </source>
</evidence>
<feature type="transmembrane region" description="Helical" evidence="1">
    <location>
        <begin position="82"/>
        <end position="106"/>
    </location>
</feature>
<reference evidence="2" key="1">
    <citation type="journal article" date="2012" name="Science">
        <title>Fermentation, hydrogen, and sulfur metabolism in multiple uncultivated bacterial phyla.</title>
        <authorList>
            <person name="Wrighton K.C."/>
            <person name="Thomas B.C."/>
            <person name="Sharon I."/>
            <person name="Miller C.S."/>
            <person name="Castelle C.J."/>
            <person name="VerBerkmoes N.C."/>
            <person name="Wilkins M.J."/>
            <person name="Hettich R.L."/>
            <person name="Lipton M.S."/>
            <person name="Williams K.H."/>
            <person name="Long P.E."/>
            <person name="Banfield J.F."/>
        </authorList>
    </citation>
    <scope>NUCLEOTIDE SEQUENCE [LARGE SCALE GENOMIC DNA]</scope>
</reference>
<keyword evidence="1" id="KW-0472">Membrane</keyword>
<feature type="transmembrane region" description="Helical" evidence="1">
    <location>
        <begin position="112"/>
        <end position="134"/>
    </location>
</feature>
<feature type="transmembrane region" description="Helical" evidence="1">
    <location>
        <begin position="168"/>
        <end position="194"/>
    </location>
</feature>
<accession>K2A364</accession>
<feature type="transmembrane region" description="Helical" evidence="1">
    <location>
        <begin position="7"/>
        <end position="27"/>
    </location>
</feature>